<dbReference type="AlphaFoldDB" id="A0AAU7CD16"/>
<name>A0AAU7CD16_9BACT</name>
<reference evidence="1" key="1">
    <citation type="submission" date="2024-05" db="EMBL/GenBank/DDBJ databases">
        <title>Planctomycetes of the genus Singulisphaera possess chitinolytic capabilities.</title>
        <authorList>
            <person name="Ivanova A."/>
        </authorList>
    </citation>
    <scope>NUCLEOTIDE SEQUENCE</scope>
    <source>
        <strain evidence="1">Ch08T</strain>
    </source>
</reference>
<sequence>MDWRLNVRRLLISVFLVVHLSATLLWVLPPCPLRQRTTSLISYYILPLGFWQYWTMFAPDPVQNTFTLEAEVVDAKGIRAVFPFVKLADYTALQGIPRFRHSKYAANLSVDDFELPRKYAARHAVRQLNLPADAYPVEVQLVYQIRPTPPPGNPVDLMTPTQRSPFPTTYQFASEKEVRP</sequence>
<protein>
    <submittedName>
        <fullName evidence="1">Uncharacterized protein</fullName>
    </submittedName>
</protein>
<evidence type="ECO:0000313" key="1">
    <source>
        <dbReference type="EMBL" id="XBH03323.1"/>
    </source>
</evidence>
<accession>A0AAU7CD16</accession>
<organism evidence="1">
    <name type="scientific">Singulisphaera sp. Ch08</name>
    <dbReference type="NCBI Taxonomy" id="3120278"/>
    <lineage>
        <taxon>Bacteria</taxon>
        <taxon>Pseudomonadati</taxon>
        <taxon>Planctomycetota</taxon>
        <taxon>Planctomycetia</taxon>
        <taxon>Isosphaerales</taxon>
        <taxon>Isosphaeraceae</taxon>
        <taxon>Singulisphaera</taxon>
    </lineage>
</organism>
<dbReference type="EMBL" id="CP155447">
    <property type="protein sequence ID" value="XBH03323.1"/>
    <property type="molecule type" value="Genomic_DNA"/>
</dbReference>
<dbReference type="RefSeq" id="WP_406696057.1">
    <property type="nucleotide sequence ID" value="NZ_CP155447.1"/>
</dbReference>
<gene>
    <name evidence="1" type="ORF">V5E97_34190</name>
</gene>
<proteinExistence type="predicted"/>